<dbReference type="RefSeq" id="WP_101780133.1">
    <property type="nucleotide sequence ID" value="NZ_CABFNB010000037.1"/>
</dbReference>
<dbReference type="SUPFAM" id="SSF52402">
    <property type="entry name" value="Adenine nucleotide alpha hydrolases-like"/>
    <property type="match status" value="1"/>
</dbReference>
<evidence type="ECO:0000259" key="2">
    <source>
        <dbReference type="Pfam" id="PF00582"/>
    </source>
</evidence>
<gene>
    <name evidence="3" type="ORF">BMJ33_32350</name>
    <name evidence="4" type="ORF">EMEDMD4_1310069</name>
</gene>
<proteinExistence type="inferred from homology"/>
<dbReference type="EMBL" id="NBUC01000176">
    <property type="protein sequence ID" value="PLT92950.1"/>
    <property type="molecule type" value="Genomic_DNA"/>
</dbReference>
<dbReference type="Pfam" id="PF00582">
    <property type="entry name" value="Usp"/>
    <property type="match status" value="1"/>
</dbReference>
<feature type="domain" description="UspA" evidence="2">
    <location>
        <begin position="152"/>
        <end position="276"/>
    </location>
</feature>
<reference evidence="4" key="3">
    <citation type="submission" date="2019-06" db="EMBL/GenBank/DDBJ databases">
        <authorList>
            <person name="Le Quere A."/>
            <person name="Colella S."/>
        </authorList>
    </citation>
    <scope>NUCLEOTIDE SEQUENCE</scope>
    <source>
        <strain evidence="4">EmedicaeMD41</strain>
    </source>
</reference>
<keyword evidence="5" id="KW-1185">Reference proteome</keyword>
<reference evidence="3" key="1">
    <citation type="submission" date="2017-04" db="EMBL/GenBank/DDBJ databases">
        <authorList>
            <person name="Porter S."/>
            <person name="Friesen M.L."/>
            <person name="Faber-Hammond J."/>
        </authorList>
    </citation>
    <scope>NUCLEOTIDE SEQUENCE</scope>
    <source>
        <strain evidence="3">Str16</strain>
    </source>
</reference>
<comment type="similarity">
    <text evidence="1">Belongs to the universal stress protein A family.</text>
</comment>
<protein>
    <submittedName>
        <fullName evidence="4">Universal stress protein</fullName>
    </submittedName>
</protein>
<evidence type="ECO:0000313" key="4">
    <source>
        <dbReference type="EMBL" id="VTZ60075.1"/>
    </source>
</evidence>
<dbReference type="Proteomes" id="UP000507954">
    <property type="component" value="Unassembled WGS sequence"/>
</dbReference>
<dbReference type="Proteomes" id="UP001190825">
    <property type="component" value="Unassembled WGS sequence"/>
</dbReference>
<evidence type="ECO:0000313" key="3">
    <source>
        <dbReference type="EMBL" id="PLT92950.1"/>
    </source>
</evidence>
<dbReference type="PANTHER" id="PTHR46268">
    <property type="entry name" value="STRESS RESPONSE PROTEIN NHAX"/>
    <property type="match status" value="1"/>
</dbReference>
<reference evidence="3 5" key="2">
    <citation type="journal article" date="2018" name="FEMS Microbiol. Ecol.">
        <title>Co-invading symbiotic mutualists of Medicago polymorpha retain high ancestral diversity and contain diverse accessory genomes.</title>
        <authorList>
            <person name="Porter S.S."/>
            <person name="Faber-Hammond J.J."/>
            <person name="Friesen M.L."/>
        </authorList>
    </citation>
    <scope>NUCLEOTIDE SEQUENCE [LARGE SCALE GENOMIC DNA]</scope>
    <source>
        <strain evidence="3 5">Str16</strain>
    </source>
</reference>
<dbReference type="InterPro" id="IPR006016">
    <property type="entry name" value="UspA"/>
</dbReference>
<dbReference type="AlphaFoldDB" id="A0A508WRD6"/>
<accession>A0A508WRD6</accession>
<name>A0A508WRD6_9HYPH</name>
<dbReference type="PRINTS" id="PR01438">
    <property type="entry name" value="UNVRSLSTRESS"/>
</dbReference>
<dbReference type="Gene3D" id="3.40.50.12370">
    <property type="match status" value="1"/>
</dbReference>
<dbReference type="PANTHER" id="PTHR46268:SF15">
    <property type="entry name" value="UNIVERSAL STRESS PROTEIN HP_0031"/>
    <property type="match status" value="1"/>
</dbReference>
<dbReference type="EMBL" id="CABFNB010000037">
    <property type="protein sequence ID" value="VTZ60075.1"/>
    <property type="molecule type" value="Genomic_DNA"/>
</dbReference>
<evidence type="ECO:0000256" key="1">
    <source>
        <dbReference type="ARBA" id="ARBA00008791"/>
    </source>
</evidence>
<sequence>MPFKTILAVLGIPQTDRDLQTAADISNQVRAHLSVFIVGFAPQPTSRYATLASTWFEQRDWNLKALGETATTVRDKLSKREISFEVDSIYAEVAGATYDIGERALYSDLILMGPDAFQNADLKQQIITGGLIQSERPVLLIPPGPVPTLHPKTVLLAWDSRAQSANAAREALQLLSNAKSVHVAMVDPTATPRQSGDEPGADVATYLARHGIDVTVDALPSAGRTVAQVLQRHANDVAADMIVMGAYGHSRLRELVFGGVTRSMLDEARLPVLMAR</sequence>
<dbReference type="InterPro" id="IPR006015">
    <property type="entry name" value="Universal_stress_UspA"/>
</dbReference>
<dbReference type="CDD" id="cd00293">
    <property type="entry name" value="USP-like"/>
    <property type="match status" value="1"/>
</dbReference>
<organism evidence="4">
    <name type="scientific">Sinorhizobium medicae</name>
    <dbReference type="NCBI Taxonomy" id="110321"/>
    <lineage>
        <taxon>Bacteria</taxon>
        <taxon>Pseudomonadati</taxon>
        <taxon>Pseudomonadota</taxon>
        <taxon>Alphaproteobacteria</taxon>
        <taxon>Hyphomicrobiales</taxon>
        <taxon>Rhizobiaceae</taxon>
        <taxon>Sinorhizobium/Ensifer group</taxon>
        <taxon>Sinorhizobium</taxon>
    </lineage>
</organism>
<evidence type="ECO:0000313" key="5">
    <source>
        <dbReference type="Proteomes" id="UP001190825"/>
    </source>
</evidence>